<dbReference type="EMBL" id="NBNE01001851">
    <property type="protein sequence ID" value="OWZ12424.1"/>
    <property type="molecule type" value="Genomic_DNA"/>
</dbReference>
<keyword evidence="2" id="KW-1185">Reference proteome</keyword>
<name>A0A225W4X1_9STRA</name>
<proteinExistence type="predicted"/>
<sequence length="148" mass="16436">MAHKCFNTRAVCTSSGGLPFLSICRSTIRDHQNQADAVYFYDPLTQTAYKNSAKAIATKIIILGLTKFDVIAKNNPIQFDAFSRSVYTVCVPGLALDMSPGALTRHRYEVFYYALTGRQLPAKSILTDEGDGSEAKFPCRPKMKISRM</sequence>
<evidence type="ECO:0000313" key="1">
    <source>
        <dbReference type="EMBL" id="OWZ12424.1"/>
    </source>
</evidence>
<accession>A0A225W4X1</accession>
<gene>
    <name evidence="1" type="ORF">PHMEG_00014417</name>
</gene>
<dbReference type="Proteomes" id="UP000198211">
    <property type="component" value="Unassembled WGS sequence"/>
</dbReference>
<dbReference type="AlphaFoldDB" id="A0A225W4X1"/>
<reference evidence="2" key="1">
    <citation type="submission" date="2017-03" db="EMBL/GenBank/DDBJ databases">
        <title>Phytopthora megakarya and P. palmivora, two closely related causual agents of cacao black pod achieved similar genome size and gene model numbers by different mechanisms.</title>
        <authorList>
            <person name="Ali S."/>
            <person name="Shao J."/>
            <person name="Larry D.J."/>
            <person name="Kronmiller B."/>
            <person name="Shen D."/>
            <person name="Strem M.D."/>
            <person name="Melnick R.L."/>
            <person name="Guiltinan M.J."/>
            <person name="Tyler B.M."/>
            <person name="Meinhardt L.W."/>
            <person name="Bailey B.A."/>
        </authorList>
    </citation>
    <scope>NUCLEOTIDE SEQUENCE [LARGE SCALE GENOMIC DNA]</scope>
    <source>
        <strain evidence="2">zdho120</strain>
    </source>
</reference>
<protein>
    <submittedName>
        <fullName evidence="1">Uncharacterized protein</fullName>
    </submittedName>
</protein>
<organism evidence="1 2">
    <name type="scientific">Phytophthora megakarya</name>
    <dbReference type="NCBI Taxonomy" id="4795"/>
    <lineage>
        <taxon>Eukaryota</taxon>
        <taxon>Sar</taxon>
        <taxon>Stramenopiles</taxon>
        <taxon>Oomycota</taxon>
        <taxon>Peronosporomycetes</taxon>
        <taxon>Peronosporales</taxon>
        <taxon>Peronosporaceae</taxon>
        <taxon>Phytophthora</taxon>
    </lineage>
</organism>
<comment type="caution">
    <text evidence="1">The sequence shown here is derived from an EMBL/GenBank/DDBJ whole genome shotgun (WGS) entry which is preliminary data.</text>
</comment>
<evidence type="ECO:0000313" key="2">
    <source>
        <dbReference type="Proteomes" id="UP000198211"/>
    </source>
</evidence>